<protein>
    <submittedName>
        <fullName evidence="2">Uncharacterized protein</fullName>
    </submittedName>
</protein>
<evidence type="ECO:0000256" key="1">
    <source>
        <dbReference type="SAM" id="MobiDB-lite"/>
    </source>
</evidence>
<feature type="region of interest" description="Disordered" evidence="1">
    <location>
        <begin position="1"/>
        <end position="29"/>
    </location>
</feature>
<evidence type="ECO:0000313" key="3">
    <source>
        <dbReference type="Proteomes" id="UP000051952"/>
    </source>
</evidence>
<dbReference type="VEuPathDB" id="TriTrypDB:BSAL_30455"/>
<evidence type="ECO:0000313" key="2">
    <source>
        <dbReference type="EMBL" id="CUG91151.1"/>
    </source>
</evidence>
<keyword evidence="3" id="KW-1185">Reference proteome</keyword>
<gene>
    <name evidence="2" type="ORF">BSAL_30455</name>
</gene>
<reference evidence="3" key="1">
    <citation type="submission" date="2015-09" db="EMBL/GenBank/DDBJ databases">
        <authorList>
            <consortium name="Pathogen Informatics"/>
        </authorList>
    </citation>
    <scope>NUCLEOTIDE SEQUENCE [LARGE SCALE GENOMIC DNA]</scope>
    <source>
        <strain evidence="3">Lake Konstanz</strain>
    </source>
</reference>
<sequence length="134" mass="15297">MPKSHMNAAHCSNSPSLDEWIGRPQNRKTLQYQPEHVNQQSLQTNLASSLIIPEASHHPRQHPRGVPVPVEPDHMTSFLRQAASYGMALQRYDAERQRMEGDDHGAMMTRPTWDQLPQFPLFPVQKHNNSGGKR</sequence>
<dbReference type="AlphaFoldDB" id="A0A0S4JKM8"/>
<organism evidence="2 3">
    <name type="scientific">Bodo saltans</name>
    <name type="common">Flagellated protozoan</name>
    <dbReference type="NCBI Taxonomy" id="75058"/>
    <lineage>
        <taxon>Eukaryota</taxon>
        <taxon>Discoba</taxon>
        <taxon>Euglenozoa</taxon>
        <taxon>Kinetoplastea</taxon>
        <taxon>Metakinetoplastina</taxon>
        <taxon>Eubodonida</taxon>
        <taxon>Bodonidae</taxon>
        <taxon>Bodo</taxon>
    </lineage>
</organism>
<name>A0A0S4JKM8_BODSA</name>
<accession>A0A0S4JKM8</accession>
<dbReference type="EMBL" id="CYKH01001893">
    <property type="protein sequence ID" value="CUG91151.1"/>
    <property type="molecule type" value="Genomic_DNA"/>
</dbReference>
<dbReference type="Proteomes" id="UP000051952">
    <property type="component" value="Unassembled WGS sequence"/>
</dbReference>
<proteinExistence type="predicted"/>